<reference evidence="9 10" key="1">
    <citation type="submission" date="2011-10" db="EMBL/GenBank/DDBJ databases">
        <title>The Improved High-Quality Draft genome of Methanoplanus limicola DSM 2279.</title>
        <authorList>
            <consortium name="US DOE Joint Genome Institute (JGI-PGF)"/>
            <person name="Lucas S."/>
            <person name="Copeland A."/>
            <person name="Lapidus A."/>
            <person name="Glavina del Rio T."/>
            <person name="Dalin E."/>
            <person name="Tice H."/>
            <person name="Bruce D."/>
            <person name="Goodwin L."/>
            <person name="Pitluck S."/>
            <person name="Peters L."/>
            <person name="Mikhailova N."/>
            <person name="Lu M."/>
            <person name="Kyrpides N."/>
            <person name="Mavromatis K."/>
            <person name="Ivanova N."/>
            <person name="Markowitz V."/>
            <person name="Cheng J.-F."/>
            <person name="Hugenholtz P."/>
            <person name="Woyke T."/>
            <person name="Wu D."/>
            <person name="Wirth R."/>
            <person name="Brambilla E.-M."/>
            <person name="Klenk H.-P."/>
            <person name="Eisen J.A."/>
        </authorList>
    </citation>
    <scope>NUCLEOTIDE SEQUENCE [LARGE SCALE GENOMIC DNA]</scope>
    <source>
        <strain evidence="9 10">DSM 2279</strain>
    </source>
</reference>
<dbReference type="Gene3D" id="3.30.565.10">
    <property type="entry name" value="Histidine kinase-like ATPase, C-terminal domain"/>
    <property type="match status" value="1"/>
</dbReference>
<dbReference type="STRING" id="937775.Metlim_2014"/>
<dbReference type="SUPFAM" id="SSF55785">
    <property type="entry name" value="PYP-like sensor domain (PAS domain)"/>
    <property type="match status" value="1"/>
</dbReference>
<dbReference type="PRINTS" id="PR00344">
    <property type="entry name" value="BCTRLSENSOR"/>
</dbReference>
<keyword evidence="5 6" id="KW-0472">Membrane</keyword>
<dbReference type="PROSITE" id="PS50109">
    <property type="entry name" value="HIS_KIN"/>
    <property type="match status" value="1"/>
</dbReference>
<dbReference type="Gene3D" id="3.30.450.20">
    <property type="entry name" value="PAS domain"/>
    <property type="match status" value="1"/>
</dbReference>
<dbReference type="InterPro" id="IPR004358">
    <property type="entry name" value="Sig_transdc_His_kin-like_C"/>
</dbReference>
<evidence type="ECO:0000256" key="3">
    <source>
        <dbReference type="ARBA" id="ARBA00022679"/>
    </source>
</evidence>
<dbReference type="PANTHER" id="PTHR42878">
    <property type="entry name" value="TWO-COMPONENT HISTIDINE KINASE"/>
    <property type="match status" value="1"/>
</dbReference>
<evidence type="ECO:0000259" key="7">
    <source>
        <dbReference type="PROSITE" id="PS50109"/>
    </source>
</evidence>
<dbReference type="InterPro" id="IPR036890">
    <property type="entry name" value="HATPase_C_sf"/>
</dbReference>
<evidence type="ECO:0000313" key="10">
    <source>
        <dbReference type="Proteomes" id="UP000005741"/>
    </source>
</evidence>
<feature type="transmembrane region" description="Helical" evidence="6">
    <location>
        <begin position="70"/>
        <end position="87"/>
    </location>
</feature>
<dbReference type="AlphaFoldDB" id="H1YZJ1"/>
<dbReference type="GO" id="GO:0000156">
    <property type="term" value="F:phosphorelay response regulator activity"/>
    <property type="evidence" value="ECO:0007669"/>
    <property type="project" value="TreeGrafter"/>
</dbReference>
<comment type="catalytic activity">
    <reaction evidence="1">
        <text>ATP + protein L-histidine = ADP + protein N-phospho-L-histidine.</text>
        <dbReference type="EC" id="2.7.13.3"/>
    </reaction>
</comment>
<dbReference type="SMART" id="SM00387">
    <property type="entry name" value="HATPase_c"/>
    <property type="match status" value="1"/>
</dbReference>
<dbReference type="Pfam" id="PF08448">
    <property type="entry name" value="PAS_4"/>
    <property type="match status" value="1"/>
</dbReference>
<dbReference type="InterPro" id="IPR005467">
    <property type="entry name" value="His_kinase_dom"/>
</dbReference>
<evidence type="ECO:0000256" key="1">
    <source>
        <dbReference type="ARBA" id="ARBA00000085"/>
    </source>
</evidence>
<feature type="transmembrane region" description="Helical" evidence="6">
    <location>
        <begin position="93"/>
        <end position="116"/>
    </location>
</feature>
<dbReference type="InterPro" id="IPR000014">
    <property type="entry name" value="PAS"/>
</dbReference>
<keyword evidence="6" id="KW-1133">Transmembrane helix</keyword>
<evidence type="ECO:0000256" key="5">
    <source>
        <dbReference type="ARBA" id="ARBA00023136"/>
    </source>
</evidence>
<dbReference type="InterPro" id="IPR003594">
    <property type="entry name" value="HATPase_dom"/>
</dbReference>
<keyword evidence="6" id="KW-0812">Transmembrane</keyword>
<accession>H1YZJ1</accession>
<evidence type="ECO:0000256" key="2">
    <source>
        <dbReference type="ARBA" id="ARBA00012438"/>
    </source>
</evidence>
<organism evidence="9 10">
    <name type="scientific">Methanoplanus limicola DSM 2279</name>
    <dbReference type="NCBI Taxonomy" id="937775"/>
    <lineage>
        <taxon>Archaea</taxon>
        <taxon>Methanobacteriati</taxon>
        <taxon>Methanobacteriota</taxon>
        <taxon>Stenosarchaea group</taxon>
        <taxon>Methanomicrobia</taxon>
        <taxon>Methanomicrobiales</taxon>
        <taxon>Methanomicrobiaceae</taxon>
        <taxon>Methanoplanus</taxon>
    </lineage>
</organism>
<evidence type="ECO:0000313" key="9">
    <source>
        <dbReference type="EMBL" id="EHQ36100.1"/>
    </source>
</evidence>
<evidence type="ECO:0000256" key="6">
    <source>
        <dbReference type="SAM" id="Phobius"/>
    </source>
</evidence>
<dbReference type="InParanoid" id="H1YZJ1"/>
<feature type="transmembrane region" description="Helical" evidence="6">
    <location>
        <begin position="21"/>
        <end position="41"/>
    </location>
</feature>
<sequence length="472" mass="52569">MVAIMKFDAIFDDANPVRQRRILIVLAVTAVTVGVNLAGILLGITAVLAHLLYFPVILAAYWYPRRCYPFLLLIAVIYCGFILYFNYPPDVSLIAATASRVVIFTLVGLIVSLLSYRLRESEQEMNDIIEFLPDATFAVNKDGVVIAWNKATEVLTGVKKSAILNRGNYEYSLPFYGERRPMLVDLILTGDPDIEARYPDLIRVENKLISDVLIRHFRGEGGAYLRFTAAALKDPYGNVTGAVESVRDVTDKLMTESALSNTTKKLNTLTGIIRTDLSNKLTVLYGYLRMGTIKFRDPEVLSFVNDIKNAAGGIERQINISRDFRDLGTKPPSWVMVQAAVSEAAVKLDFRDVYYRAWTERLEIFADPYLPSVFSHLFDNSLNLAGDVTKIVVTYQIRESGCAVIVEDNGPGIAVPDKKGLFKQSSEEGYGRGLFLTHEILSITGIDIIETGIPGKGARFEILVPPEGYRIR</sequence>
<dbReference type="PROSITE" id="PS50112">
    <property type="entry name" value="PAS"/>
    <property type="match status" value="1"/>
</dbReference>
<dbReference type="Proteomes" id="UP000005741">
    <property type="component" value="Chromosome"/>
</dbReference>
<dbReference type="Pfam" id="PF02518">
    <property type="entry name" value="HATPase_c"/>
    <property type="match status" value="1"/>
</dbReference>
<evidence type="ECO:0000259" key="8">
    <source>
        <dbReference type="PROSITE" id="PS50112"/>
    </source>
</evidence>
<proteinExistence type="predicted"/>
<dbReference type="EMBL" id="CM001436">
    <property type="protein sequence ID" value="EHQ36100.1"/>
    <property type="molecule type" value="Genomic_DNA"/>
</dbReference>
<evidence type="ECO:0000256" key="4">
    <source>
        <dbReference type="ARBA" id="ARBA00022777"/>
    </source>
</evidence>
<protein>
    <recommendedName>
        <fullName evidence="2">histidine kinase</fullName>
        <ecNumber evidence="2">2.7.13.3</ecNumber>
    </recommendedName>
</protein>
<dbReference type="GO" id="GO:0007234">
    <property type="term" value="P:osmosensory signaling via phosphorelay pathway"/>
    <property type="evidence" value="ECO:0007669"/>
    <property type="project" value="TreeGrafter"/>
</dbReference>
<keyword evidence="4 9" id="KW-0418">Kinase</keyword>
<dbReference type="InterPro" id="IPR050351">
    <property type="entry name" value="BphY/WalK/GraS-like"/>
</dbReference>
<dbReference type="GO" id="GO:0004673">
    <property type="term" value="F:protein histidine kinase activity"/>
    <property type="evidence" value="ECO:0007669"/>
    <property type="project" value="UniProtKB-EC"/>
</dbReference>
<name>H1YZJ1_9EURY</name>
<gene>
    <name evidence="9" type="ORF">Metlim_2014</name>
</gene>
<feature type="transmembrane region" description="Helical" evidence="6">
    <location>
        <begin position="47"/>
        <end position="63"/>
    </location>
</feature>
<dbReference type="SUPFAM" id="SSF55874">
    <property type="entry name" value="ATPase domain of HSP90 chaperone/DNA topoisomerase II/histidine kinase"/>
    <property type="match status" value="1"/>
</dbReference>
<dbReference type="GO" id="GO:0016020">
    <property type="term" value="C:membrane"/>
    <property type="evidence" value="ECO:0007669"/>
    <property type="project" value="UniProtKB-SubCell"/>
</dbReference>
<keyword evidence="10" id="KW-1185">Reference proteome</keyword>
<dbReference type="InterPro" id="IPR013656">
    <property type="entry name" value="PAS_4"/>
</dbReference>
<dbReference type="PANTHER" id="PTHR42878:SF14">
    <property type="entry name" value="OSMOLARITY TWO-COMPONENT SYSTEM PROTEIN SSK1"/>
    <property type="match status" value="1"/>
</dbReference>
<dbReference type="GO" id="GO:0030295">
    <property type="term" value="F:protein kinase activator activity"/>
    <property type="evidence" value="ECO:0007669"/>
    <property type="project" value="TreeGrafter"/>
</dbReference>
<keyword evidence="3" id="KW-0808">Transferase</keyword>
<dbReference type="HOGENOM" id="CLU_000445_114_58_2"/>
<feature type="domain" description="PAS" evidence="8">
    <location>
        <begin position="121"/>
        <end position="166"/>
    </location>
</feature>
<feature type="domain" description="Histidine kinase" evidence="7">
    <location>
        <begin position="370"/>
        <end position="468"/>
    </location>
</feature>
<dbReference type="InterPro" id="IPR035965">
    <property type="entry name" value="PAS-like_dom_sf"/>
</dbReference>
<dbReference type="EC" id="2.7.13.3" evidence="2"/>